<reference evidence="1 2" key="1">
    <citation type="journal article" date="2018" name="Genome Biol. Evol.">
        <title>Multiple Roots of Fruiting Body Formation in Amoebozoa.</title>
        <authorList>
            <person name="Hillmann F."/>
            <person name="Forbes G."/>
            <person name="Novohradska S."/>
            <person name="Ferling I."/>
            <person name="Riege K."/>
            <person name="Groth M."/>
            <person name="Westermann M."/>
            <person name="Marz M."/>
            <person name="Spaller T."/>
            <person name="Winckler T."/>
            <person name="Schaap P."/>
            <person name="Glockner G."/>
        </authorList>
    </citation>
    <scope>NUCLEOTIDE SEQUENCE [LARGE SCALE GENOMIC DNA]</scope>
    <source>
        <strain evidence="1 2">Jena</strain>
    </source>
</reference>
<protein>
    <submittedName>
        <fullName evidence="1">Uncharacterized protein</fullName>
    </submittedName>
</protein>
<evidence type="ECO:0000313" key="2">
    <source>
        <dbReference type="Proteomes" id="UP000241769"/>
    </source>
</evidence>
<dbReference type="InParanoid" id="A0A2P6MZQ7"/>
<dbReference type="Proteomes" id="UP000241769">
    <property type="component" value="Unassembled WGS sequence"/>
</dbReference>
<comment type="caution">
    <text evidence="1">The sequence shown here is derived from an EMBL/GenBank/DDBJ whole genome shotgun (WGS) entry which is preliminary data.</text>
</comment>
<proteinExistence type="predicted"/>
<accession>A0A2P6MZQ7</accession>
<dbReference type="EMBL" id="MDYQ01000275">
    <property type="protein sequence ID" value="PRP77202.1"/>
    <property type="molecule type" value="Genomic_DNA"/>
</dbReference>
<organism evidence="1 2">
    <name type="scientific">Planoprotostelium fungivorum</name>
    <dbReference type="NCBI Taxonomy" id="1890364"/>
    <lineage>
        <taxon>Eukaryota</taxon>
        <taxon>Amoebozoa</taxon>
        <taxon>Evosea</taxon>
        <taxon>Variosea</taxon>
        <taxon>Cavosteliida</taxon>
        <taxon>Cavosteliaceae</taxon>
        <taxon>Planoprotostelium</taxon>
    </lineage>
</organism>
<sequence>MEYFFYGFPFFGAGTFSGVSSCVFTNHPPIVVSLGVLIERIRPGFIPLDFLGGCIKSVDV</sequence>
<evidence type="ECO:0000313" key="1">
    <source>
        <dbReference type="EMBL" id="PRP77202.1"/>
    </source>
</evidence>
<gene>
    <name evidence="1" type="ORF">PROFUN_13388</name>
</gene>
<keyword evidence="2" id="KW-1185">Reference proteome</keyword>
<dbReference type="AlphaFoldDB" id="A0A2P6MZQ7"/>
<name>A0A2P6MZQ7_9EUKA</name>